<dbReference type="Proteomes" id="UP000759443">
    <property type="component" value="Unassembled WGS sequence"/>
</dbReference>
<proteinExistence type="predicted"/>
<evidence type="ECO:0000313" key="1">
    <source>
        <dbReference type="EMBL" id="MBP1849709.1"/>
    </source>
</evidence>
<name>A0ABS4DVP6_9HYPH</name>
<gene>
    <name evidence="1" type="ORF">J2Z17_001130</name>
</gene>
<keyword evidence="2" id="KW-1185">Reference proteome</keyword>
<accession>A0ABS4DVP6</accession>
<sequence length="266" mass="30459">MDETLVFRPINDDHAIESIKFSVMFTTALSPNAIVAIDQSHEKWRDSLPARTPLEVEIDVGGREVKLPGLVFSFMKPDGNPTWSMTVGGNKIEIECFLYSRWQRVWNSVLRILQNALSAISALKDNLLISSVELAVRDTFITQDPDYALDQLMNRCRFVPEWAFKAGRSWHSHIGWMGDFAERSRTLHNLNADVVPRESETYIKVTHYQLRNTGTDLKVQELIDSNLAQLDVMFNNLHDVNKNIMSELITKKMGQRIGLSSDHEHF</sequence>
<reference evidence="1 2" key="1">
    <citation type="submission" date="2021-03" db="EMBL/GenBank/DDBJ databases">
        <title>Genomic Encyclopedia of Type Strains, Phase IV (KMG-IV): sequencing the most valuable type-strain genomes for metagenomic binning, comparative biology and taxonomic classification.</title>
        <authorList>
            <person name="Goeker M."/>
        </authorList>
    </citation>
    <scope>NUCLEOTIDE SEQUENCE [LARGE SCALE GENOMIC DNA]</scope>
    <source>
        <strain evidence="1 2">DSM 21600</strain>
    </source>
</reference>
<evidence type="ECO:0000313" key="2">
    <source>
        <dbReference type="Proteomes" id="UP000759443"/>
    </source>
</evidence>
<dbReference type="RefSeq" id="WP_209943059.1">
    <property type="nucleotide sequence ID" value="NZ_JAGGJU010000003.1"/>
</dbReference>
<dbReference type="NCBIfam" id="TIGR04255">
    <property type="entry name" value="sporadTIGR04255"/>
    <property type="match status" value="1"/>
</dbReference>
<organism evidence="1 2">
    <name type="scientific">Rhizobium halophytocola</name>
    <dbReference type="NCBI Taxonomy" id="735519"/>
    <lineage>
        <taxon>Bacteria</taxon>
        <taxon>Pseudomonadati</taxon>
        <taxon>Pseudomonadota</taxon>
        <taxon>Alphaproteobacteria</taxon>
        <taxon>Hyphomicrobiales</taxon>
        <taxon>Rhizobiaceae</taxon>
        <taxon>Rhizobium/Agrobacterium group</taxon>
        <taxon>Rhizobium</taxon>
    </lineage>
</organism>
<protein>
    <submittedName>
        <fullName evidence="1">Uncharacterized protein (TIGR04255 family)</fullName>
    </submittedName>
</protein>
<comment type="caution">
    <text evidence="1">The sequence shown here is derived from an EMBL/GenBank/DDBJ whole genome shotgun (WGS) entry which is preliminary data.</text>
</comment>
<dbReference type="EMBL" id="JAGGJU010000003">
    <property type="protein sequence ID" value="MBP1849709.1"/>
    <property type="molecule type" value="Genomic_DNA"/>
</dbReference>
<dbReference type="InterPro" id="IPR026349">
    <property type="entry name" value="CHP04255"/>
</dbReference>